<keyword evidence="1" id="KW-0812">Transmembrane</keyword>
<dbReference type="Proteomes" id="UP001596237">
    <property type="component" value="Unassembled WGS sequence"/>
</dbReference>
<evidence type="ECO:0000313" key="2">
    <source>
        <dbReference type="EMBL" id="MFC6388587.1"/>
    </source>
</evidence>
<proteinExistence type="predicted"/>
<sequence>MSLTEDIIAQRRGAQAWIGRRVRDVIVLAGGLILALPLIVPFA</sequence>
<protein>
    <recommendedName>
        <fullName evidence="4">Sugar ABC transporter permease</fullName>
    </recommendedName>
</protein>
<organism evidence="2 3">
    <name type="scientific">Methylorubrum zatmanii</name>
    <dbReference type="NCBI Taxonomy" id="29429"/>
    <lineage>
        <taxon>Bacteria</taxon>
        <taxon>Pseudomonadati</taxon>
        <taxon>Pseudomonadota</taxon>
        <taxon>Alphaproteobacteria</taxon>
        <taxon>Hyphomicrobiales</taxon>
        <taxon>Methylobacteriaceae</taxon>
        <taxon>Methylorubrum</taxon>
    </lineage>
</organism>
<accession>A0ABW1WLK6</accession>
<keyword evidence="1" id="KW-1133">Transmembrane helix</keyword>
<evidence type="ECO:0000313" key="3">
    <source>
        <dbReference type="Proteomes" id="UP001596237"/>
    </source>
</evidence>
<keyword evidence="1" id="KW-0472">Membrane</keyword>
<feature type="transmembrane region" description="Helical" evidence="1">
    <location>
        <begin position="21"/>
        <end position="40"/>
    </location>
</feature>
<dbReference type="RefSeq" id="WP_281397086.1">
    <property type="nucleotide sequence ID" value="NZ_JBHSTT010000014.1"/>
</dbReference>
<gene>
    <name evidence="2" type="ORF">ACFQDP_04335</name>
</gene>
<comment type="caution">
    <text evidence="2">The sequence shown here is derived from an EMBL/GenBank/DDBJ whole genome shotgun (WGS) entry which is preliminary data.</text>
</comment>
<keyword evidence="3" id="KW-1185">Reference proteome</keyword>
<evidence type="ECO:0000256" key="1">
    <source>
        <dbReference type="SAM" id="Phobius"/>
    </source>
</evidence>
<evidence type="ECO:0008006" key="4">
    <source>
        <dbReference type="Google" id="ProtNLM"/>
    </source>
</evidence>
<dbReference type="EMBL" id="JBHSTT010000014">
    <property type="protein sequence ID" value="MFC6388587.1"/>
    <property type="molecule type" value="Genomic_DNA"/>
</dbReference>
<name>A0ABW1WLK6_9HYPH</name>
<reference evidence="3" key="1">
    <citation type="journal article" date="2019" name="Int. J. Syst. Evol. Microbiol.">
        <title>The Global Catalogue of Microorganisms (GCM) 10K type strain sequencing project: providing services to taxonomists for standard genome sequencing and annotation.</title>
        <authorList>
            <consortium name="The Broad Institute Genomics Platform"/>
            <consortium name="The Broad Institute Genome Sequencing Center for Infectious Disease"/>
            <person name="Wu L."/>
            <person name="Ma J."/>
        </authorList>
    </citation>
    <scope>NUCLEOTIDE SEQUENCE [LARGE SCALE GENOMIC DNA]</scope>
    <source>
        <strain evidence="3">CCUG 36916</strain>
    </source>
</reference>